<dbReference type="InterPro" id="IPR011249">
    <property type="entry name" value="Metalloenz_LuxS/M16"/>
</dbReference>
<dbReference type="Pfam" id="PF00675">
    <property type="entry name" value="Peptidase_M16"/>
    <property type="match status" value="1"/>
</dbReference>
<evidence type="ECO:0000313" key="5">
    <source>
        <dbReference type="EMBL" id="MFD2171575.1"/>
    </source>
</evidence>
<dbReference type="InterPro" id="IPR001431">
    <property type="entry name" value="Pept_M16_Zn_BS"/>
</dbReference>
<evidence type="ECO:0000259" key="3">
    <source>
        <dbReference type="Pfam" id="PF00675"/>
    </source>
</evidence>
<sequence>MIRKTVLPNGLKILTEKTPYLRGAVAHLRFGVGSGHESHKFEGIAHVLEHMVFKGTEALDQVAFGNEIARLGCSTNASTGFESTTYELDGPAETVLQGLDVFASVIAGFHVPAEEFDKEKDVIQEEWKMIQDDPSAWGEDLAYHALLGEFAHPTIGTPESIDLLTRRHVVEFAQQHYTPDNLIVGVVGNVEHEQVVEVIAKHFGTIARRRAALPDLSLSQIDRLHRAEDCEQEQVFLGFRAPEVTRRDLPAFDVAMTILGGDSWSRLFQRLRNELGLVYQVDGSYSGWPHVGTYMIYAGCQPSETDRVIAEISSEICKLKAEITPDELFRSKAMLKSSLLMSSDQLGNKVHKLIDDELLFATYRPYEQDLAELEAVSVEEALRLAHEVLDLEKMTAVTVGPYQPKFS</sequence>
<evidence type="ECO:0000313" key="6">
    <source>
        <dbReference type="Proteomes" id="UP001597343"/>
    </source>
</evidence>
<feature type="domain" description="Peptidase M16 C-terminal" evidence="4">
    <location>
        <begin position="164"/>
        <end position="335"/>
    </location>
</feature>
<protein>
    <submittedName>
        <fullName evidence="5">M16 family metallopeptidase</fullName>
    </submittedName>
</protein>
<proteinExistence type="inferred from homology"/>
<dbReference type="PROSITE" id="PS00143">
    <property type="entry name" value="INSULINASE"/>
    <property type="match status" value="1"/>
</dbReference>
<dbReference type="SUPFAM" id="SSF63411">
    <property type="entry name" value="LuxS/MPP-like metallohydrolase"/>
    <property type="match status" value="2"/>
</dbReference>
<accession>A0ABW5A257</accession>
<dbReference type="Gene3D" id="3.30.830.10">
    <property type="entry name" value="Metalloenzyme, LuxS/M16 peptidase-like"/>
    <property type="match status" value="2"/>
</dbReference>
<name>A0ABW5A257_9BACL</name>
<dbReference type="RefSeq" id="WP_386048503.1">
    <property type="nucleotide sequence ID" value="NZ_JBHUIO010000011.1"/>
</dbReference>
<evidence type="ECO:0000259" key="4">
    <source>
        <dbReference type="Pfam" id="PF05193"/>
    </source>
</evidence>
<keyword evidence="6" id="KW-1185">Reference proteome</keyword>
<dbReference type="EMBL" id="JBHUIO010000011">
    <property type="protein sequence ID" value="MFD2171575.1"/>
    <property type="molecule type" value="Genomic_DNA"/>
</dbReference>
<reference evidence="6" key="1">
    <citation type="journal article" date="2019" name="Int. J. Syst. Evol. Microbiol.">
        <title>The Global Catalogue of Microorganisms (GCM) 10K type strain sequencing project: providing services to taxonomists for standard genome sequencing and annotation.</title>
        <authorList>
            <consortium name="The Broad Institute Genomics Platform"/>
            <consortium name="The Broad Institute Genome Sequencing Center for Infectious Disease"/>
            <person name="Wu L."/>
            <person name="Ma J."/>
        </authorList>
    </citation>
    <scope>NUCLEOTIDE SEQUENCE [LARGE SCALE GENOMIC DNA]</scope>
    <source>
        <strain evidence="6">CGMCC 1.13574</strain>
    </source>
</reference>
<dbReference type="PANTHER" id="PTHR11851">
    <property type="entry name" value="METALLOPROTEASE"/>
    <property type="match status" value="1"/>
</dbReference>
<gene>
    <name evidence="5" type="ORF">ACFSOY_16560</name>
</gene>
<dbReference type="InterPro" id="IPR050361">
    <property type="entry name" value="MPP/UQCRC_Complex"/>
</dbReference>
<dbReference type="InterPro" id="IPR007863">
    <property type="entry name" value="Peptidase_M16_C"/>
</dbReference>
<dbReference type="Pfam" id="PF05193">
    <property type="entry name" value="Peptidase_M16_C"/>
    <property type="match status" value="1"/>
</dbReference>
<evidence type="ECO:0000256" key="1">
    <source>
        <dbReference type="ARBA" id="ARBA00007261"/>
    </source>
</evidence>
<comment type="caution">
    <text evidence="5">The sequence shown here is derived from an EMBL/GenBank/DDBJ whole genome shotgun (WGS) entry which is preliminary data.</text>
</comment>
<dbReference type="Proteomes" id="UP001597343">
    <property type="component" value="Unassembled WGS sequence"/>
</dbReference>
<dbReference type="PANTHER" id="PTHR11851:SF49">
    <property type="entry name" value="MITOCHONDRIAL-PROCESSING PEPTIDASE SUBUNIT ALPHA"/>
    <property type="match status" value="1"/>
</dbReference>
<comment type="similarity">
    <text evidence="1 2">Belongs to the peptidase M16 family.</text>
</comment>
<feature type="domain" description="Peptidase M16 N-terminal" evidence="3">
    <location>
        <begin position="13"/>
        <end position="137"/>
    </location>
</feature>
<dbReference type="InterPro" id="IPR011765">
    <property type="entry name" value="Pept_M16_N"/>
</dbReference>
<organism evidence="5 6">
    <name type="scientific">Tumebacillus lipolyticus</name>
    <dbReference type="NCBI Taxonomy" id="1280370"/>
    <lineage>
        <taxon>Bacteria</taxon>
        <taxon>Bacillati</taxon>
        <taxon>Bacillota</taxon>
        <taxon>Bacilli</taxon>
        <taxon>Bacillales</taxon>
        <taxon>Alicyclobacillaceae</taxon>
        <taxon>Tumebacillus</taxon>
    </lineage>
</organism>
<evidence type="ECO:0000256" key="2">
    <source>
        <dbReference type="RuleBase" id="RU004447"/>
    </source>
</evidence>